<dbReference type="NCBIfam" id="TIGR02937">
    <property type="entry name" value="sigma70-ECF"/>
    <property type="match status" value="1"/>
</dbReference>
<dbReference type="Gene3D" id="1.10.1740.10">
    <property type="match status" value="1"/>
</dbReference>
<dbReference type="SUPFAM" id="SSF54427">
    <property type="entry name" value="NTF2-like"/>
    <property type="match status" value="1"/>
</dbReference>
<proteinExistence type="inferred from homology"/>
<dbReference type="Pfam" id="PF08281">
    <property type="entry name" value="Sigma70_r4_2"/>
    <property type="match status" value="1"/>
</dbReference>
<dbReference type="InterPro" id="IPR013324">
    <property type="entry name" value="RNA_pol_sigma_r3/r4-like"/>
</dbReference>
<evidence type="ECO:0000256" key="3">
    <source>
        <dbReference type="ARBA" id="ARBA00023015"/>
    </source>
</evidence>
<comment type="similarity">
    <text evidence="1">Belongs to the sigma-70 factor family. ECF subfamily.</text>
</comment>
<evidence type="ECO:0000313" key="8">
    <source>
        <dbReference type="EMBL" id="RJL25136.1"/>
    </source>
</evidence>
<reference evidence="8 9" key="1">
    <citation type="submission" date="2018-09" db="EMBL/GenBank/DDBJ databases">
        <title>YIM 75507 draft genome.</title>
        <authorList>
            <person name="Tang S."/>
            <person name="Feng Y."/>
        </authorList>
    </citation>
    <scope>NUCLEOTIDE SEQUENCE [LARGE SCALE GENOMIC DNA]</scope>
    <source>
        <strain evidence="8 9">YIM 75507</strain>
    </source>
</reference>
<dbReference type="AlphaFoldDB" id="A0A3A4A7Y3"/>
<keyword evidence="3" id="KW-0805">Transcription regulation</keyword>
<evidence type="ECO:0000313" key="9">
    <source>
        <dbReference type="Proteomes" id="UP000265768"/>
    </source>
</evidence>
<feature type="domain" description="RNA polymerase sigma factor 70 region 4 type 2" evidence="7">
    <location>
        <begin position="111"/>
        <end position="162"/>
    </location>
</feature>
<dbReference type="RefSeq" id="WP_119929495.1">
    <property type="nucleotide sequence ID" value="NZ_QZEY01000013.1"/>
</dbReference>
<keyword evidence="5" id="KW-0804">Transcription</keyword>
<evidence type="ECO:0000256" key="2">
    <source>
        <dbReference type="ARBA" id="ARBA00011344"/>
    </source>
</evidence>
<dbReference type="InterPro" id="IPR036388">
    <property type="entry name" value="WH-like_DNA-bd_sf"/>
</dbReference>
<feature type="domain" description="RNA polymerase sigma-70 region 2" evidence="6">
    <location>
        <begin position="15"/>
        <end position="76"/>
    </location>
</feature>
<dbReference type="InterPro" id="IPR013325">
    <property type="entry name" value="RNA_pol_sigma_r2"/>
</dbReference>
<evidence type="ECO:0000256" key="1">
    <source>
        <dbReference type="ARBA" id="ARBA00010641"/>
    </source>
</evidence>
<name>A0A3A4A7Y3_9ACTN</name>
<dbReference type="InterPro" id="IPR052704">
    <property type="entry name" value="ECF_Sigma-70_Domain"/>
</dbReference>
<gene>
    <name evidence="8" type="ORF">D5H75_27760</name>
</gene>
<dbReference type="Proteomes" id="UP000265768">
    <property type="component" value="Unassembled WGS sequence"/>
</dbReference>
<dbReference type="InterPro" id="IPR013249">
    <property type="entry name" value="RNA_pol_sigma70_r4_t2"/>
</dbReference>
<dbReference type="GO" id="GO:0003677">
    <property type="term" value="F:DNA binding"/>
    <property type="evidence" value="ECO:0007669"/>
    <property type="project" value="InterPro"/>
</dbReference>
<comment type="caution">
    <text evidence="8">The sequence shown here is derived from an EMBL/GenBank/DDBJ whole genome shotgun (WGS) entry which is preliminary data.</text>
</comment>
<keyword evidence="4" id="KW-0731">Sigma factor</keyword>
<dbReference type="Gene3D" id="3.10.450.50">
    <property type="match status" value="1"/>
</dbReference>
<evidence type="ECO:0000259" key="7">
    <source>
        <dbReference type="Pfam" id="PF08281"/>
    </source>
</evidence>
<dbReference type="GO" id="GO:0006352">
    <property type="term" value="P:DNA-templated transcription initiation"/>
    <property type="evidence" value="ECO:0007669"/>
    <property type="project" value="InterPro"/>
</dbReference>
<dbReference type="SUPFAM" id="SSF88946">
    <property type="entry name" value="Sigma2 domain of RNA polymerase sigma factors"/>
    <property type="match status" value="1"/>
</dbReference>
<dbReference type="InterPro" id="IPR007627">
    <property type="entry name" value="RNA_pol_sigma70_r2"/>
</dbReference>
<dbReference type="SUPFAM" id="SSF88659">
    <property type="entry name" value="Sigma3 and sigma4 domains of RNA polymerase sigma factors"/>
    <property type="match status" value="1"/>
</dbReference>
<dbReference type="Pfam" id="PF04542">
    <property type="entry name" value="Sigma70_r2"/>
    <property type="match status" value="1"/>
</dbReference>
<keyword evidence="9" id="KW-1185">Reference proteome</keyword>
<dbReference type="OrthoDB" id="6689546at2"/>
<evidence type="ECO:0000259" key="6">
    <source>
        <dbReference type="Pfam" id="PF04542"/>
    </source>
</evidence>
<dbReference type="PANTHER" id="PTHR30173">
    <property type="entry name" value="SIGMA 19 FACTOR"/>
    <property type="match status" value="1"/>
</dbReference>
<accession>A0A3A4A7Y3</accession>
<dbReference type="InterPro" id="IPR032710">
    <property type="entry name" value="NTF2-like_dom_sf"/>
</dbReference>
<organism evidence="8 9">
    <name type="scientific">Bailinhaonella thermotolerans</name>
    <dbReference type="NCBI Taxonomy" id="1070861"/>
    <lineage>
        <taxon>Bacteria</taxon>
        <taxon>Bacillati</taxon>
        <taxon>Actinomycetota</taxon>
        <taxon>Actinomycetes</taxon>
        <taxon>Streptosporangiales</taxon>
        <taxon>Streptosporangiaceae</taxon>
        <taxon>Bailinhaonella</taxon>
    </lineage>
</organism>
<evidence type="ECO:0000256" key="4">
    <source>
        <dbReference type="ARBA" id="ARBA00023082"/>
    </source>
</evidence>
<dbReference type="GO" id="GO:0016987">
    <property type="term" value="F:sigma factor activity"/>
    <property type="evidence" value="ECO:0007669"/>
    <property type="project" value="UniProtKB-KW"/>
</dbReference>
<dbReference type="InterPro" id="IPR014284">
    <property type="entry name" value="RNA_pol_sigma-70_dom"/>
</dbReference>
<dbReference type="PANTHER" id="PTHR30173:SF43">
    <property type="entry name" value="ECF RNA POLYMERASE SIGMA FACTOR SIGI-RELATED"/>
    <property type="match status" value="1"/>
</dbReference>
<evidence type="ECO:0000256" key="5">
    <source>
        <dbReference type="ARBA" id="ARBA00023163"/>
    </source>
</evidence>
<sequence length="289" mass="31139">MDERDRLAERFSGERGRLRAVAYRMLGSLDEADDAVQEAWLRADRAGAREVANVEAWLTTIVGRICLDMLRARGRRPESPVDLAELDLPEGPRIGSDPEAEAELADSVGAALLVVLGTLGPDERVAYVLHDMFAVPFAEIAEIVGRTPATAKKLASRARARLHGAPAVPAPELARQYRVVEAFLAASREGDLDALLAVLSPDVVRRRGPALRAELRGAEAVARETVGNRHRARYAHPALIDGAPGLLLAPHGRLLLALRLEITGSRVTEIAVITAPDDLAALNLSLPPR</sequence>
<dbReference type="Gene3D" id="1.10.10.10">
    <property type="entry name" value="Winged helix-like DNA-binding domain superfamily/Winged helix DNA-binding domain"/>
    <property type="match status" value="1"/>
</dbReference>
<protein>
    <submittedName>
        <fullName evidence="8">Sigma-70 family RNA polymerase sigma factor</fullName>
    </submittedName>
</protein>
<comment type="subunit">
    <text evidence="2">Interacts transiently with the RNA polymerase catalytic core formed by RpoA, RpoB, RpoC and RpoZ (2 alpha, 1 beta, 1 beta' and 1 omega subunit) to form the RNA polymerase holoenzyme that can initiate transcription.</text>
</comment>
<dbReference type="EMBL" id="QZEY01000013">
    <property type="protein sequence ID" value="RJL25136.1"/>
    <property type="molecule type" value="Genomic_DNA"/>
</dbReference>